<protein>
    <submittedName>
        <fullName evidence="2">GCN5 family acetyltransferase</fullName>
    </submittedName>
</protein>
<dbReference type="PROSITE" id="PS51186">
    <property type="entry name" value="GNAT"/>
    <property type="match status" value="1"/>
</dbReference>
<evidence type="ECO:0000313" key="3">
    <source>
        <dbReference type="Proteomes" id="UP000031364"/>
    </source>
</evidence>
<dbReference type="InterPro" id="IPR016181">
    <property type="entry name" value="Acyl_CoA_acyltransferase"/>
</dbReference>
<dbReference type="Proteomes" id="UP000031364">
    <property type="component" value="Unassembled WGS sequence"/>
</dbReference>
<sequence length="254" mass="27767">MHPAAHPGDPEITRLSPTRWQAVADGRVLGHADAAQRPDGRTFVSIDSWDGTVFDRLAAAMLNDLPAPLHTVVDELETDLRSQWEHAGFTTRRREWEYLIPANPQDTGSAPVPEGVALLPFGAAQQVPLLTAYTAMRGEIEATVGWDTMPAEIIDRPLDCGHFAVAVSDQEYVGLLRVATRRRHARIELLAVRAEHRRHGIARALLAQVLDALHRSGSDSVSAFVDETATAAIALFDILGGARRTGSNLELVRR</sequence>
<evidence type="ECO:0000259" key="1">
    <source>
        <dbReference type="PROSITE" id="PS51186"/>
    </source>
</evidence>
<evidence type="ECO:0000313" key="2">
    <source>
        <dbReference type="EMBL" id="KIA62850.1"/>
    </source>
</evidence>
<reference evidence="2 3" key="1">
    <citation type="journal article" date="2014" name="Int. J. Syst. Evol. Microbiol.">
        <title>Nocardia vulneris sp. nov., isolated from wounds of human patients in North America.</title>
        <authorList>
            <person name="Lasker B.A."/>
            <person name="Bell M."/>
            <person name="Klenk H.P."/>
            <person name="Sproer C."/>
            <person name="Schumann C."/>
            <person name="Schumann P."/>
            <person name="Brown J.M."/>
        </authorList>
    </citation>
    <scope>NUCLEOTIDE SEQUENCE [LARGE SCALE GENOMIC DNA]</scope>
    <source>
        <strain evidence="2 3">W9851</strain>
    </source>
</reference>
<name>A0ABR4ZC03_9NOCA</name>
<gene>
    <name evidence="2" type="ORF">FG87_23355</name>
</gene>
<comment type="caution">
    <text evidence="2">The sequence shown here is derived from an EMBL/GenBank/DDBJ whole genome shotgun (WGS) entry which is preliminary data.</text>
</comment>
<accession>A0ABR4ZC03</accession>
<dbReference type="Pfam" id="PF00583">
    <property type="entry name" value="Acetyltransf_1"/>
    <property type="match status" value="1"/>
</dbReference>
<proteinExistence type="predicted"/>
<keyword evidence="3" id="KW-1185">Reference proteome</keyword>
<feature type="domain" description="N-acetyltransferase" evidence="1">
    <location>
        <begin position="116"/>
        <end position="254"/>
    </location>
</feature>
<dbReference type="SUPFAM" id="SSF55729">
    <property type="entry name" value="Acyl-CoA N-acyltransferases (Nat)"/>
    <property type="match status" value="1"/>
</dbReference>
<dbReference type="InterPro" id="IPR000182">
    <property type="entry name" value="GNAT_dom"/>
</dbReference>
<dbReference type="Gene3D" id="3.40.630.30">
    <property type="match status" value="1"/>
</dbReference>
<organism evidence="2 3">
    <name type="scientific">Nocardia vulneris</name>
    <dbReference type="NCBI Taxonomy" id="1141657"/>
    <lineage>
        <taxon>Bacteria</taxon>
        <taxon>Bacillati</taxon>
        <taxon>Actinomycetota</taxon>
        <taxon>Actinomycetes</taxon>
        <taxon>Mycobacteriales</taxon>
        <taxon>Nocardiaceae</taxon>
        <taxon>Nocardia</taxon>
    </lineage>
</organism>
<dbReference type="EMBL" id="JNFP01000028">
    <property type="protein sequence ID" value="KIA62850.1"/>
    <property type="molecule type" value="Genomic_DNA"/>
</dbReference>
<dbReference type="CDD" id="cd04301">
    <property type="entry name" value="NAT_SF"/>
    <property type="match status" value="1"/>
</dbReference>